<dbReference type="RefSeq" id="WP_306424694.1">
    <property type="nucleotide sequence ID" value="NZ_BPQX01000054.1"/>
</dbReference>
<dbReference type="SUPFAM" id="SSF51735">
    <property type="entry name" value="NAD(P)-binding Rossmann-fold domains"/>
    <property type="match status" value="1"/>
</dbReference>
<evidence type="ECO:0000256" key="10">
    <source>
        <dbReference type="RuleBase" id="RU362068"/>
    </source>
</evidence>
<dbReference type="PANTHER" id="PTHR43765">
    <property type="entry name" value="2-DEHYDROPANTOATE 2-REDUCTASE-RELATED"/>
    <property type="match status" value="1"/>
</dbReference>
<dbReference type="InterPro" id="IPR013752">
    <property type="entry name" value="KPA_reductase"/>
</dbReference>
<feature type="domain" description="Ketopantoate reductase N-terminal" evidence="11">
    <location>
        <begin position="9"/>
        <end position="153"/>
    </location>
</feature>
<reference evidence="13 14" key="1">
    <citation type="submission" date="2023-07" db="EMBL/GenBank/DDBJ databases">
        <title>Genomic Encyclopedia of Type Strains, Phase IV (KMG-IV): sequencing the most valuable type-strain genomes for metagenomic binning, comparative biology and taxonomic classification.</title>
        <authorList>
            <person name="Goeker M."/>
        </authorList>
    </citation>
    <scope>NUCLEOTIDE SEQUENCE [LARGE SCALE GENOMIC DNA]</scope>
    <source>
        <strain evidence="13 14">DSM 19562</strain>
    </source>
</reference>
<dbReference type="Pfam" id="PF02558">
    <property type="entry name" value="ApbA"/>
    <property type="match status" value="1"/>
</dbReference>
<organism evidence="13 14">
    <name type="scientific">Methylobacterium persicinum</name>
    <dbReference type="NCBI Taxonomy" id="374426"/>
    <lineage>
        <taxon>Bacteria</taxon>
        <taxon>Pseudomonadati</taxon>
        <taxon>Pseudomonadota</taxon>
        <taxon>Alphaproteobacteria</taxon>
        <taxon>Hyphomicrobiales</taxon>
        <taxon>Methylobacteriaceae</taxon>
        <taxon>Methylobacterium</taxon>
    </lineage>
</organism>
<dbReference type="InterPro" id="IPR003710">
    <property type="entry name" value="ApbA"/>
</dbReference>
<dbReference type="GO" id="GO:0008677">
    <property type="term" value="F:2-dehydropantoate 2-reductase activity"/>
    <property type="evidence" value="ECO:0007669"/>
    <property type="project" value="UniProtKB-EC"/>
</dbReference>
<comment type="pathway">
    <text evidence="1 10">Cofactor biosynthesis; (R)-pantothenate biosynthesis; (R)-pantoate from 3-methyl-2-oxobutanoate: step 2/2.</text>
</comment>
<dbReference type="InterPro" id="IPR013332">
    <property type="entry name" value="KPR_N"/>
</dbReference>
<evidence type="ECO:0000256" key="4">
    <source>
        <dbReference type="ARBA" id="ARBA00019465"/>
    </source>
</evidence>
<evidence type="ECO:0000256" key="5">
    <source>
        <dbReference type="ARBA" id="ARBA00022655"/>
    </source>
</evidence>
<evidence type="ECO:0000313" key="14">
    <source>
        <dbReference type="Proteomes" id="UP001236369"/>
    </source>
</evidence>
<dbReference type="InterPro" id="IPR036291">
    <property type="entry name" value="NAD(P)-bd_dom_sf"/>
</dbReference>
<dbReference type="InterPro" id="IPR050838">
    <property type="entry name" value="Ketopantoate_reductase"/>
</dbReference>
<evidence type="ECO:0000256" key="6">
    <source>
        <dbReference type="ARBA" id="ARBA00022857"/>
    </source>
</evidence>
<evidence type="ECO:0000313" key="13">
    <source>
        <dbReference type="EMBL" id="MDQ0441064.1"/>
    </source>
</evidence>
<dbReference type="Proteomes" id="UP001236369">
    <property type="component" value="Unassembled WGS sequence"/>
</dbReference>
<sequence>MSQSQPLRVAVMGAGAVGCYYGAVLAKAGHPVTLIGRPALAEAVAERGLVLDTAQGRETIALRAVTGPEGVAGADLVLVCVKSGDTEEAGRSMRPYLAPGAVVLSLQNGVDNGERLASILGRPVVPVAVYVATAMEGAGHVRHHGRGDLILGPGGEEVAAQLNAAGIPATFSERVRDALWAKLTINCAWNALSALGGQPYGRLFAGEGVAAVLADVTSECIAVARASGVRLPEDMLAQVRAIATTMAQQRSSTAQDLARGRRTEIDHLNGHVVREGERLGIPTPANRVLHTLVKLAE</sequence>
<accession>A0ABU0HFG6</accession>
<feature type="domain" description="Ketopantoate reductase C-terminal" evidence="12">
    <location>
        <begin position="175"/>
        <end position="296"/>
    </location>
</feature>
<comment type="function">
    <text evidence="10">Catalyzes the NADPH-dependent reduction of ketopantoate into pantoic acid.</text>
</comment>
<evidence type="ECO:0000256" key="9">
    <source>
        <dbReference type="ARBA" id="ARBA00048793"/>
    </source>
</evidence>
<protein>
    <recommendedName>
        <fullName evidence="4 10">2-dehydropantoate 2-reductase</fullName>
        <ecNumber evidence="3 10">1.1.1.169</ecNumber>
    </recommendedName>
    <alternativeName>
        <fullName evidence="8 10">Ketopantoate reductase</fullName>
    </alternativeName>
</protein>
<comment type="catalytic activity">
    <reaction evidence="9 10">
        <text>(R)-pantoate + NADP(+) = 2-dehydropantoate + NADPH + H(+)</text>
        <dbReference type="Rhea" id="RHEA:16233"/>
        <dbReference type="ChEBI" id="CHEBI:11561"/>
        <dbReference type="ChEBI" id="CHEBI:15378"/>
        <dbReference type="ChEBI" id="CHEBI:15980"/>
        <dbReference type="ChEBI" id="CHEBI:57783"/>
        <dbReference type="ChEBI" id="CHEBI:58349"/>
        <dbReference type="EC" id="1.1.1.169"/>
    </reaction>
</comment>
<dbReference type="EMBL" id="JAUSVV010000001">
    <property type="protein sequence ID" value="MDQ0441064.1"/>
    <property type="molecule type" value="Genomic_DNA"/>
</dbReference>
<evidence type="ECO:0000256" key="3">
    <source>
        <dbReference type="ARBA" id="ARBA00013014"/>
    </source>
</evidence>
<dbReference type="InterPro" id="IPR013328">
    <property type="entry name" value="6PGD_dom2"/>
</dbReference>
<proteinExistence type="inferred from homology"/>
<dbReference type="SUPFAM" id="SSF48179">
    <property type="entry name" value="6-phosphogluconate dehydrogenase C-terminal domain-like"/>
    <property type="match status" value="1"/>
</dbReference>
<dbReference type="EC" id="1.1.1.169" evidence="3 10"/>
<comment type="similarity">
    <text evidence="2 10">Belongs to the ketopantoate reductase family.</text>
</comment>
<comment type="caution">
    <text evidence="13">The sequence shown here is derived from an EMBL/GenBank/DDBJ whole genome shotgun (WGS) entry which is preliminary data.</text>
</comment>
<evidence type="ECO:0000256" key="2">
    <source>
        <dbReference type="ARBA" id="ARBA00007870"/>
    </source>
</evidence>
<dbReference type="InterPro" id="IPR008927">
    <property type="entry name" value="6-PGluconate_DH-like_C_sf"/>
</dbReference>
<keyword evidence="6 10" id="KW-0521">NADP</keyword>
<keyword evidence="14" id="KW-1185">Reference proteome</keyword>
<dbReference type="PANTHER" id="PTHR43765:SF2">
    <property type="entry name" value="2-DEHYDROPANTOATE 2-REDUCTASE"/>
    <property type="match status" value="1"/>
</dbReference>
<name>A0ABU0HFG6_9HYPH</name>
<dbReference type="Gene3D" id="3.40.50.720">
    <property type="entry name" value="NAD(P)-binding Rossmann-like Domain"/>
    <property type="match status" value="1"/>
</dbReference>
<keyword evidence="5 10" id="KW-0566">Pantothenate biosynthesis</keyword>
<keyword evidence="7 10" id="KW-0560">Oxidoreductase</keyword>
<evidence type="ECO:0000256" key="7">
    <source>
        <dbReference type="ARBA" id="ARBA00023002"/>
    </source>
</evidence>
<evidence type="ECO:0000256" key="1">
    <source>
        <dbReference type="ARBA" id="ARBA00004994"/>
    </source>
</evidence>
<dbReference type="NCBIfam" id="TIGR00745">
    <property type="entry name" value="apbA_panE"/>
    <property type="match status" value="1"/>
</dbReference>
<gene>
    <name evidence="13" type="ORF">QO016_000541</name>
</gene>
<evidence type="ECO:0000259" key="11">
    <source>
        <dbReference type="Pfam" id="PF02558"/>
    </source>
</evidence>
<evidence type="ECO:0000259" key="12">
    <source>
        <dbReference type="Pfam" id="PF08546"/>
    </source>
</evidence>
<evidence type="ECO:0000256" key="8">
    <source>
        <dbReference type="ARBA" id="ARBA00032024"/>
    </source>
</evidence>
<dbReference type="Gene3D" id="1.10.1040.10">
    <property type="entry name" value="N-(1-d-carboxylethyl)-l-norvaline Dehydrogenase, domain 2"/>
    <property type="match status" value="1"/>
</dbReference>
<dbReference type="Pfam" id="PF08546">
    <property type="entry name" value="ApbA_C"/>
    <property type="match status" value="1"/>
</dbReference>